<dbReference type="RefSeq" id="WP_117718277.1">
    <property type="nucleotide sequence ID" value="NZ_QSTP01000001.1"/>
</dbReference>
<proteinExistence type="predicted"/>
<protein>
    <submittedName>
        <fullName evidence="1">Uncharacterized protein</fullName>
    </submittedName>
</protein>
<reference evidence="1 2" key="1">
    <citation type="submission" date="2018-08" db="EMBL/GenBank/DDBJ databases">
        <title>A genome reference for cultivated species of the human gut microbiota.</title>
        <authorList>
            <person name="Zou Y."/>
            <person name="Xue W."/>
            <person name="Luo G."/>
        </authorList>
    </citation>
    <scope>NUCLEOTIDE SEQUENCE [LARGE SCALE GENOMIC DNA]</scope>
    <source>
        <strain evidence="1 2">OM07-13</strain>
    </source>
</reference>
<dbReference type="AlphaFoldDB" id="A0A3E4YLA1"/>
<dbReference type="EMBL" id="QSTP01000001">
    <property type="protein sequence ID" value="RGM75518.1"/>
    <property type="molecule type" value="Genomic_DNA"/>
</dbReference>
<accession>A0A3E4YLA1</accession>
<name>A0A3E4YLA1_9FIRM</name>
<comment type="caution">
    <text evidence="1">The sequence shown here is derived from an EMBL/GenBank/DDBJ whole genome shotgun (WGS) entry which is preliminary data.</text>
</comment>
<sequence length="132" mass="15219">MININDIKNGQKVWYKEYWSQMIVWGKVTNITKFDNNEYGIKVKGEVYEKGSAAGTTTQPLNNLFATKEEAIAAAKQESQDWVDDYKKEITDIASLVAFPLSHTFYAEEYTDYEAIRAYKERAKELGFKIPD</sequence>
<dbReference type="Proteomes" id="UP000260758">
    <property type="component" value="Unassembled WGS sequence"/>
</dbReference>
<organism evidence="1 2">
    <name type="scientific">Agathobacter rectalis</name>
    <dbReference type="NCBI Taxonomy" id="39491"/>
    <lineage>
        <taxon>Bacteria</taxon>
        <taxon>Bacillati</taxon>
        <taxon>Bacillota</taxon>
        <taxon>Clostridia</taxon>
        <taxon>Lachnospirales</taxon>
        <taxon>Lachnospiraceae</taxon>
        <taxon>Agathobacter</taxon>
    </lineage>
</organism>
<evidence type="ECO:0000313" key="2">
    <source>
        <dbReference type="Proteomes" id="UP000260758"/>
    </source>
</evidence>
<gene>
    <name evidence="1" type="ORF">DXB99_03050</name>
</gene>
<evidence type="ECO:0000313" key="1">
    <source>
        <dbReference type="EMBL" id="RGM75518.1"/>
    </source>
</evidence>